<evidence type="ECO:0000313" key="1">
    <source>
        <dbReference type="EMBL" id="ETO11558.1"/>
    </source>
</evidence>
<reference evidence="1 2" key="1">
    <citation type="journal article" date="2013" name="Curr. Biol.">
        <title>The Genome of the Foraminiferan Reticulomyxa filosa.</title>
        <authorList>
            <person name="Glockner G."/>
            <person name="Hulsmann N."/>
            <person name="Schleicher M."/>
            <person name="Noegel A.A."/>
            <person name="Eichinger L."/>
            <person name="Gallinger C."/>
            <person name="Pawlowski J."/>
            <person name="Sierra R."/>
            <person name="Euteneuer U."/>
            <person name="Pillet L."/>
            <person name="Moustafa A."/>
            <person name="Platzer M."/>
            <person name="Groth M."/>
            <person name="Szafranski K."/>
            <person name="Schliwa M."/>
        </authorList>
    </citation>
    <scope>NUCLEOTIDE SEQUENCE [LARGE SCALE GENOMIC DNA]</scope>
</reference>
<sequence length="112" mass="13401">SKKKKKKWIKKNVKKKKTITAIMTLPLGVIKPQNSVITNITYQHIIQLHILPFHQKKLLGKKDYEFYYNRFSTMQKYFNEISKEPDVTFDEGQLTFFKLQCSVLLYKKKKKS</sequence>
<dbReference type="AlphaFoldDB" id="X6MC10"/>
<name>X6MC10_RETFI</name>
<gene>
    <name evidence="1" type="ORF">RFI_25818</name>
</gene>
<dbReference type="GO" id="GO:0035091">
    <property type="term" value="F:phosphatidylinositol binding"/>
    <property type="evidence" value="ECO:0007669"/>
    <property type="project" value="InterPro"/>
</dbReference>
<dbReference type="Proteomes" id="UP000023152">
    <property type="component" value="Unassembled WGS sequence"/>
</dbReference>
<dbReference type="InterPro" id="IPR036871">
    <property type="entry name" value="PX_dom_sf"/>
</dbReference>
<protein>
    <submittedName>
        <fullName evidence="1">Uncharacterized protein</fullName>
    </submittedName>
</protein>
<organism evidence="1 2">
    <name type="scientific">Reticulomyxa filosa</name>
    <dbReference type="NCBI Taxonomy" id="46433"/>
    <lineage>
        <taxon>Eukaryota</taxon>
        <taxon>Sar</taxon>
        <taxon>Rhizaria</taxon>
        <taxon>Retaria</taxon>
        <taxon>Foraminifera</taxon>
        <taxon>Monothalamids</taxon>
        <taxon>Reticulomyxidae</taxon>
        <taxon>Reticulomyxa</taxon>
    </lineage>
</organism>
<dbReference type="EMBL" id="ASPP01022339">
    <property type="protein sequence ID" value="ETO11558.1"/>
    <property type="molecule type" value="Genomic_DNA"/>
</dbReference>
<dbReference type="SUPFAM" id="SSF64268">
    <property type="entry name" value="PX domain"/>
    <property type="match status" value="1"/>
</dbReference>
<keyword evidence="2" id="KW-1185">Reference proteome</keyword>
<feature type="non-terminal residue" evidence="1">
    <location>
        <position position="1"/>
    </location>
</feature>
<accession>X6MC10</accession>
<comment type="caution">
    <text evidence="1">The sequence shown here is derived from an EMBL/GenBank/DDBJ whole genome shotgun (WGS) entry which is preliminary data.</text>
</comment>
<evidence type="ECO:0000313" key="2">
    <source>
        <dbReference type="Proteomes" id="UP000023152"/>
    </source>
</evidence>
<proteinExistence type="predicted"/>